<proteinExistence type="predicted"/>
<evidence type="ECO:0000256" key="6">
    <source>
        <dbReference type="ARBA" id="ARBA00048744"/>
    </source>
</evidence>
<dbReference type="SUPFAM" id="SSF56672">
    <property type="entry name" value="DNA/RNA polymerases"/>
    <property type="match status" value="1"/>
</dbReference>
<evidence type="ECO:0000256" key="5">
    <source>
        <dbReference type="ARBA" id="ARBA00022741"/>
    </source>
</evidence>
<name>A0A7G4WLZ5_9VIRU</name>
<accession>A0A7G4WLZ5</accession>
<dbReference type="GO" id="GO:0003968">
    <property type="term" value="F:RNA-directed RNA polymerase activity"/>
    <property type="evidence" value="ECO:0007669"/>
    <property type="project" value="UniProtKB-KW"/>
</dbReference>
<evidence type="ECO:0000256" key="7">
    <source>
        <dbReference type="RuleBase" id="RU364050"/>
    </source>
</evidence>
<keyword evidence="2 7" id="KW-0696">RNA-directed RNA polymerase</keyword>
<keyword evidence="3 7" id="KW-0808">Transferase</keyword>
<evidence type="ECO:0000256" key="3">
    <source>
        <dbReference type="ARBA" id="ARBA00022679"/>
    </source>
</evidence>
<evidence type="ECO:0000256" key="2">
    <source>
        <dbReference type="ARBA" id="ARBA00022484"/>
    </source>
</evidence>
<keyword evidence="7" id="KW-0693">Viral RNA replication</keyword>
<evidence type="ECO:0000256" key="1">
    <source>
        <dbReference type="ARBA" id="ARBA00012494"/>
    </source>
</evidence>
<organism evidence="8">
    <name type="scientific">Trichoderma atroviride mycovirus</name>
    <dbReference type="NCBI Taxonomy" id="1934322"/>
    <lineage>
        <taxon>Viruses</taxon>
        <taxon>Riboviria</taxon>
        <taxon>Orthornavirae</taxon>
        <taxon>Duplornaviricota</taxon>
        <taxon>Chrymotiviricetes</taxon>
        <taxon>Ghabrivirales</taxon>
        <taxon>Alphatotivirineae</taxon>
        <taxon>Fusagraviridae</taxon>
        <taxon>Fusagravirus</taxon>
        <taxon>Fusagravirus jyuichi</taxon>
    </lineage>
</organism>
<keyword evidence="5 7" id="KW-0547">Nucleotide-binding</keyword>
<protein>
    <recommendedName>
        <fullName evidence="1 7">RNA-directed RNA polymerase</fullName>
        <ecNumber evidence="1 7">2.7.7.48</ecNumber>
    </recommendedName>
</protein>
<dbReference type="GO" id="GO:0006351">
    <property type="term" value="P:DNA-templated transcription"/>
    <property type="evidence" value="ECO:0007669"/>
    <property type="project" value="InterPro"/>
</dbReference>
<dbReference type="InterPro" id="IPR001795">
    <property type="entry name" value="RNA-dir_pol_luteovirus"/>
</dbReference>
<evidence type="ECO:0000313" key="8">
    <source>
        <dbReference type="EMBL" id="QMU26427.1"/>
    </source>
</evidence>
<dbReference type="GO" id="GO:0003723">
    <property type="term" value="F:RNA binding"/>
    <property type="evidence" value="ECO:0007669"/>
    <property type="project" value="InterPro"/>
</dbReference>
<evidence type="ECO:0000256" key="4">
    <source>
        <dbReference type="ARBA" id="ARBA00022695"/>
    </source>
</evidence>
<sequence>MVSVAVQRRSSVFIEGWNFYHNMHTDDKSCATRLLSLLGVRSIPRERFADVDKVGVWTVLNQRLLLLSWHVGMVVDNTFEHIDSDGHPSKCLELMIQRSREFASSAERSGLCEYYIHIFNFRDHVSFAIKTAHLKKYTQTLLEYDSTTPVHEIVEAFSPPTGRAGGKVFVTPSLLKSIGNPTILQRALATKLKENGHRLDWEQIMVTGMILLQYLNIGAGDVLWFLITYEQLWNSKFLDAVKILKNAHIETRIKHKLPNVSIHYARSTFARPWARSLYGLDTLPGRSEKFNLNFQSEQLMRMIDTSKRAWPAIVEDKYGNKYIKFFPDRYTEQVKKIARKTAEDLIQSQTNLETFTEFFSNRMFWGASGGAPGASVHWDDTKEKLRVNKRGALLSLKEQKVRNILEYMRSHPDPKPIQWSVKAVKYESGKLRSILNTVLENYVIQGYIFNAVDTNSRRDSWYANTHDNPSRIANAMRRILDLKQRPGLMWDYADFNLNHTFFLMSQEYLARVEVLLERCDSHLPMDVQNTIRADMRAATAYAILARYNTYLHDPETMITTQAVRSLQSGERGTSSINSDSNETDTTIVRRVCKEMLGIDPIVSVTDHAGDDAFENVISMTYAPLVCSVYNLTGAAGQAYKIAVSYATFNGASGEFLRLSYDAASNHIAGYPIRGMMGFIHGEFFAEALPQPFDRLASFLNQRNKLQRRGWVAPESLFHAVCRYNTRLTYTLPDGTKRHFYPDIETVLTPAAFGGVGVDTVDSQLLSQLSDKQIVTPLHANCPYDTIIIPSGEGKTTLARRYPDIFIDHDSLVSSINLFALRSKAVSSGNWEPLNAYLRAEGERYMSVNRSKILLTWSPSTAPKKSRICALLLQQPVGLRANIANRSSIINDMNKKYIHMFKNYSERDAYLMSITAGLTGLTYKVYQRTGDAIPKFNWPRVDSKDLLRRSKTVIKDHATLYRHNLSMDVSITDAIAQSALSGAWPKDALYKSIADHARQLAEWARKSSFEYKIIAPLKLCDDNKFISEAVSTSMYVLGLSGSLDHSNTGGGLTFILNDLLRPATKRLKHHYNYIPTLTRLCGCSVNASTQYLIKCSDGHNLLEKILSLMARERSFARSKQRATKQFDEVIEFINRLGLLKQEPLLAFNKVVSPSLAEAWFTGSLQLLPPATCHQSADLSTFVRDITLNVIETHFLAYLNSTNDLQQIVVTIHHYERMAQYAINKVLHGLIPGIIMQD</sequence>
<dbReference type="GO" id="GO:0000166">
    <property type="term" value="F:nucleotide binding"/>
    <property type="evidence" value="ECO:0007669"/>
    <property type="project" value="UniProtKB-KW"/>
</dbReference>
<keyword evidence="4 7" id="KW-0548">Nucleotidyltransferase</keyword>
<dbReference type="Pfam" id="PF02123">
    <property type="entry name" value="RdRP_4"/>
    <property type="match status" value="1"/>
</dbReference>
<comment type="catalytic activity">
    <reaction evidence="6 7">
        <text>RNA(n) + a ribonucleoside 5'-triphosphate = RNA(n+1) + diphosphate</text>
        <dbReference type="Rhea" id="RHEA:21248"/>
        <dbReference type="Rhea" id="RHEA-COMP:14527"/>
        <dbReference type="Rhea" id="RHEA-COMP:17342"/>
        <dbReference type="ChEBI" id="CHEBI:33019"/>
        <dbReference type="ChEBI" id="CHEBI:61557"/>
        <dbReference type="ChEBI" id="CHEBI:140395"/>
        <dbReference type="EC" id="2.7.7.48"/>
    </reaction>
</comment>
<dbReference type="InterPro" id="IPR043502">
    <property type="entry name" value="DNA/RNA_pol_sf"/>
</dbReference>
<reference evidence="8" key="1">
    <citation type="submission" date="2020-05" db="EMBL/GenBank/DDBJ databases">
        <title>Characterization of a novel dsRNA mycovirus of Trichoderma atroviride NFCF377 reveals a member of Fusagraviridae with changes in antifungal activity of the host fungus.</title>
        <authorList>
            <person name="Kim D.-H."/>
            <person name="Na B."/>
        </authorList>
    </citation>
    <scope>NUCLEOTIDE SEQUENCE</scope>
    <source>
        <strain evidence="8">NFCF377</strain>
    </source>
</reference>
<dbReference type="EC" id="2.7.7.48" evidence="1 7"/>
<dbReference type="EMBL" id="MT450869">
    <property type="protein sequence ID" value="QMU26427.1"/>
    <property type="molecule type" value="Genomic_RNA"/>
</dbReference>